<name>A0ABZ1D359_9TREE</name>
<feature type="region of interest" description="Disordered" evidence="1">
    <location>
        <begin position="1"/>
        <end position="26"/>
    </location>
</feature>
<evidence type="ECO:0000313" key="4">
    <source>
        <dbReference type="Proteomes" id="UP001329825"/>
    </source>
</evidence>
<keyword evidence="4" id="KW-1185">Reference proteome</keyword>
<reference evidence="3 4" key="1">
    <citation type="submission" date="2024-01" db="EMBL/GenBank/DDBJ databases">
        <title>Comparative genomics of Cryptococcus and Kwoniella reveals pathogenesis evolution and contrasting modes of karyotype evolution via chromosome fusion or intercentromeric recombination.</title>
        <authorList>
            <person name="Coelho M.A."/>
            <person name="David-Palma M."/>
            <person name="Shea T."/>
            <person name="Bowers K."/>
            <person name="McGinley-Smith S."/>
            <person name="Mohammad A.W."/>
            <person name="Gnirke A."/>
            <person name="Yurkov A.M."/>
            <person name="Nowrousian M."/>
            <person name="Sun S."/>
            <person name="Cuomo C.A."/>
            <person name="Heitman J."/>
        </authorList>
    </citation>
    <scope>NUCLEOTIDE SEQUENCE [LARGE SCALE GENOMIC DNA]</scope>
    <source>
        <strain evidence="3">CBS 11374</strain>
    </source>
</reference>
<feature type="domain" description="UBX" evidence="2">
    <location>
        <begin position="108"/>
        <end position="226"/>
    </location>
</feature>
<protein>
    <recommendedName>
        <fullName evidence="2">UBX domain-containing protein</fullName>
    </recommendedName>
</protein>
<dbReference type="InterPro" id="IPR029071">
    <property type="entry name" value="Ubiquitin-like_domsf"/>
</dbReference>
<evidence type="ECO:0000313" key="3">
    <source>
        <dbReference type="EMBL" id="WRT68296.1"/>
    </source>
</evidence>
<dbReference type="EMBL" id="CP141887">
    <property type="protein sequence ID" value="WRT68296.1"/>
    <property type="molecule type" value="Genomic_DNA"/>
</dbReference>
<feature type="compositionally biased region" description="Polar residues" evidence="1">
    <location>
        <begin position="17"/>
        <end position="26"/>
    </location>
</feature>
<dbReference type="InterPro" id="IPR001012">
    <property type="entry name" value="UBX_dom"/>
</dbReference>
<dbReference type="PROSITE" id="PS50033">
    <property type="entry name" value="UBX"/>
    <property type="match status" value="1"/>
</dbReference>
<accession>A0ABZ1D359</accession>
<feature type="compositionally biased region" description="Polar residues" evidence="1">
    <location>
        <begin position="259"/>
        <end position="272"/>
    </location>
</feature>
<dbReference type="Pfam" id="PF00789">
    <property type="entry name" value="UBX"/>
    <property type="match status" value="1"/>
</dbReference>
<proteinExistence type="predicted"/>
<dbReference type="GeneID" id="87957403"/>
<dbReference type="RefSeq" id="XP_062793036.1">
    <property type="nucleotide sequence ID" value="XM_062936985.1"/>
</dbReference>
<gene>
    <name evidence="3" type="ORF">IL334_005272</name>
</gene>
<dbReference type="PANTHER" id="PTHR46467">
    <property type="entry name" value="TETHER CONTAINING UBX DOMAIN FOR GLUT4"/>
    <property type="match status" value="1"/>
</dbReference>
<dbReference type="SUPFAM" id="SSF54236">
    <property type="entry name" value="Ubiquitin-like"/>
    <property type="match status" value="1"/>
</dbReference>
<dbReference type="Proteomes" id="UP001329825">
    <property type="component" value="Chromosome 7"/>
</dbReference>
<dbReference type="Gene3D" id="3.10.20.90">
    <property type="entry name" value="Phosphatidylinositol 3-kinase Catalytic Subunit, Chain A, domain 1"/>
    <property type="match status" value="1"/>
</dbReference>
<dbReference type="PANTHER" id="PTHR46467:SF1">
    <property type="entry name" value="TETHER CONTAINING UBX DOMAIN FOR GLUT4"/>
    <property type="match status" value="1"/>
</dbReference>
<evidence type="ECO:0000259" key="2">
    <source>
        <dbReference type="PROSITE" id="PS50033"/>
    </source>
</evidence>
<organism evidence="3 4">
    <name type="scientific">Kwoniella shivajii</name>
    <dbReference type="NCBI Taxonomy" id="564305"/>
    <lineage>
        <taxon>Eukaryota</taxon>
        <taxon>Fungi</taxon>
        <taxon>Dikarya</taxon>
        <taxon>Basidiomycota</taxon>
        <taxon>Agaricomycotina</taxon>
        <taxon>Tremellomycetes</taxon>
        <taxon>Tremellales</taxon>
        <taxon>Cryptococcaceae</taxon>
        <taxon>Kwoniella</taxon>
    </lineage>
</organism>
<evidence type="ECO:0000256" key="1">
    <source>
        <dbReference type="SAM" id="MobiDB-lite"/>
    </source>
</evidence>
<sequence length="298" mass="32873">MSTPIITDLNKEAGISQEPTNLDSGSSLIPVEACSAQQEGNIKVFNPISESSTPKTEFDESFFEPTLTDVQSHQTSITNRNKKLNEAPLLTSKFRDIEKSEKERLKKDKWPNTTIRIKFSDGTIVQNIFPSSSPIQPVYDFVRTTLSEDVINKPFVLYQPPKTKYPEHPIPSISTSKKSNLGKNPIIPPANYGFVRGSTLQGLQGGTGNKETLNELGLVPQSVLLIKWDDEDMNASTHSAPIKDHLKAQSQPLPPSMPKESQASTPQASESKPGSAPISTGEKKIPKWLQKGLMKKKH</sequence>
<feature type="region of interest" description="Disordered" evidence="1">
    <location>
        <begin position="247"/>
        <end position="298"/>
    </location>
</feature>